<proteinExistence type="predicted"/>
<gene>
    <name evidence="1" type="ORF">SDJN03_30039</name>
</gene>
<reference evidence="1 2" key="1">
    <citation type="journal article" date="2021" name="Hortic Res">
        <title>The domestication of Cucurbita argyrosperma as revealed by the genome of its wild relative.</title>
        <authorList>
            <person name="Barrera-Redondo J."/>
            <person name="Sanchez-de la Vega G."/>
            <person name="Aguirre-Liguori J.A."/>
            <person name="Castellanos-Morales G."/>
            <person name="Gutierrez-Guerrero Y.T."/>
            <person name="Aguirre-Dugua X."/>
            <person name="Aguirre-Planter E."/>
            <person name="Tenaillon M.I."/>
            <person name="Lira-Saade R."/>
            <person name="Eguiarte L.E."/>
        </authorList>
    </citation>
    <scope>NUCLEOTIDE SEQUENCE [LARGE SCALE GENOMIC DNA]</scope>
    <source>
        <strain evidence="1">JBR-2021</strain>
    </source>
</reference>
<organism evidence="1 2">
    <name type="scientific">Cucurbita argyrosperma subsp. sororia</name>
    <dbReference type="NCBI Taxonomy" id="37648"/>
    <lineage>
        <taxon>Eukaryota</taxon>
        <taxon>Viridiplantae</taxon>
        <taxon>Streptophyta</taxon>
        <taxon>Embryophyta</taxon>
        <taxon>Tracheophyta</taxon>
        <taxon>Spermatophyta</taxon>
        <taxon>Magnoliopsida</taxon>
        <taxon>eudicotyledons</taxon>
        <taxon>Gunneridae</taxon>
        <taxon>Pentapetalae</taxon>
        <taxon>rosids</taxon>
        <taxon>fabids</taxon>
        <taxon>Cucurbitales</taxon>
        <taxon>Cucurbitaceae</taxon>
        <taxon>Cucurbiteae</taxon>
        <taxon>Cucurbita</taxon>
    </lineage>
</organism>
<evidence type="ECO:0000313" key="1">
    <source>
        <dbReference type="EMBL" id="KAG6571124.1"/>
    </source>
</evidence>
<evidence type="ECO:0000313" key="2">
    <source>
        <dbReference type="Proteomes" id="UP000685013"/>
    </source>
</evidence>
<dbReference type="AlphaFoldDB" id="A0AAV6LWB9"/>
<accession>A0AAV6LWB9</accession>
<dbReference type="EMBL" id="JAGKQH010000020">
    <property type="protein sequence ID" value="KAG6571124.1"/>
    <property type="molecule type" value="Genomic_DNA"/>
</dbReference>
<sequence length="93" mass="11077">MKPLHFWALAFQDTSYLKGGRFHSLGGAINLLHRYIKWLLFQVGFGRKLFIRNPMFVYWADFEYLTPLYQENKNPRTGQNAGFDLKHLFVHLE</sequence>
<comment type="caution">
    <text evidence="1">The sequence shown here is derived from an EMBL/GenBank/DDBJ whole genome shotgun (WGS) entry which is preliminary data.</text>
</comment>
<name>A0AAV6LWB9_9ROSI</name>
<protein>
    <submittedName>
        <fullName evidence="1">Uncharacterized protein</fullName>
    </submittedName>
</protein>
<keyword evidence="2" id="KW-1185">Reference proteome</keyword>
<feature type="non-terminal residue" evidence="1">
    <location>
        <position position="1"/>
    </location>
</feature>
<dbReference type="Proteomes" id="UP000685013">
    <property type="component" value="Chromosome 20"/>
</dbReference>